<protein>
    <submittedName>
        <fullName evidence="1">Uncharacterized protein</fullName>
    </submittedName>
</protein>
<evidence type="ECO:0000313" key="1">
    <source>
        <dbReference type="EMBL" id="KAI8541291.1"/>
    </source>
</evidence>
<reference evidence="1" key="1">
    <citation type="submission" date="2022-02" db="EMBL/GenBank/DDBJ databases">
        <title>Plant Genome Project.</title>
        <authorList>
            <person name="Zhang R.-G."/>
        </authorList>
    </citation>
    <scope>NUCLEOTIDE SEQUENCE</scope>
    <source>
        <strain evidence="1">AT1</strain>
    </source>
</reference>
<dbReference type="EMBL" id="CM046395">
    <property type="protein sequence ID" value="KAI8541291.1"/>
    <property type="molecule type" value="Genomic_DNA"/>
</dbReference>
<sequence length="61" mass="7249">MGVCKVLLVFLNNERQEQKKAIKLLVPTEKVRITFLYREMVLFFLMISFNWGLLRGIGFQK</sequence>
<comment type="caution">
    <text evidence="1">The sequence shown here is derived from an EMBL/GenBank/DDBJ whole genome shotgun (WGS) entry which is preliminary data.</text>
</comment>
<accession>A0ACC0MKL3</accession>
<dbReference type="Proteomes" id="UP001062846">
    <property type="component" value="Chromosome 8"/>
</dbReference>
<gene>
    <name evidence="1" type="ORF">RHMOL_Rhmol08G0050400</name>
</gene>
<proteinExistence type="predicted"/>
<evidence type="ECO:0000313" key="2">
    <source>
        <dbReference type="Proteomes" id="UP001062846"/>
    </source>
</evidence>
<keyword evidence="2" id="KW-1185">Reference proteome</keyword>
<organism evidence="1 2">
    <name type="scientific">Rhododendron molle</name>
    <name type="common">Chinese azalea</name>
    <name type="synonym">Azalea mollis</name>
    <dbReference type="NCBI Taxonomy" id="49168"/>
    <lineage>
        <taxon>Eukaryota</taxon>
        <taxon>Viridiplantae</taxon>
        <taxon>Streptophyta</taxon>
        <taxon>Embryophyta</taxon>
        <taxon>Tracheophyta</taxon>
        <taxon>Spermatophyta</taxon>
        <taxon>Magnoliopsida</taxon>
        <taxon>eudicotyledons</taxon>
        <taxon>Gunneridae</taxon>
        <taxon>Pentapetalae</taxon>
        <taxon>asterids</taxon>
        <taxon>Ericales</taxon>
        <taxon>Ericaceae</taxon>
        <taxon>Ericoideae</taxon>
        <taxon>Rhodoreae</taxon>
        <taxon>Rhododendron</taxon>
    </lineage>
</organism>
<name>A0ACC0MKL3_RHOML</name>